<dbReference type="EMBL" id="CP002824">
    <property type="protein sequence ID" value="AEG99193.1"/>
    <property type="molecule type" value="Genomic_DNA"/>
</dbReference>
<dbReference type="PANTHER" id="PTHR30386:SF18">
    <property type="entry name" value="INNER MEMBRANE PROTEIN YIAV-RELATED"/>
    <property type="match status" value="1"/>
</dbReference>
<reference evidence="3 4" key="1">
    <citation type="journal article" date="2012" name="J. Bacteriol.">
        <title>Complete genome sequence of Enterobacter aerogenes KCTC 2190.</title>
        <authorList>
            <person name="Shin S.H."/>
            <person name="Kim S."/>
            <person name="Kim J.Y."/>
            <person name="Lee S."/>
            <person name="Um Y."/>
            <person name="Oh M.K."/>
            <person name="Kim Y.R."/>
            <person name="Lee J."/>
            <person name="Yang K.S."/>
        </authorList>
    </citation>
    <scope>NUCLEOTIDE SEQUENCE [LARGE SCALE GENOMIC DNA]</scope>
    <source>
        <strain evidence="3 4">KCTC 2190</strain>
    </source>
</reference>
<dbReference type="Gene3D" id="2.40.30.170">
    <property type="match status" value="1"/>
</dbReference>
<dbReference type="KEGG" id="eae:EAE_21450"/>
<keyword evidence="2" id="KW-0812">Transmembrane</keyword>
<dbReference type="Proteomes" id="UP000008881">
    <property type="component" value="Chromosome"/>
</dbReference>
<dbReference type="Gene3D" id="1.10.287.470">
    <property type="entry name" value="Helix hairpin bin"/>
    <property type="match status" value="1"/>
</dbReference>
<dbReference type="HOGENOM" id="CLU_018816_15_3_6"/>
<evidence type="ECO:0000313" key="4">
    <source>
        <dbReference type="Proteomes" id="UP000008881"/>
    </source>
</evidence>
<keyword evidence="1" id="KW-0175">Coiled coil</keyword>
<dbReference type="eggNOG" id="COG1566">
    <property type="taxonomic scope" value="Bacteria"/>
</dbReference>
<evidence type="ECO:0000256" key="2">
    <source>
        <dbReference type="SAM" id="Phobius"/>
    </source>
</evidence>
<accession>A0A0H3FTV4</accession>
<feature type="transmembrane region" description="Helical" evidence="2">
    <location>
        <begin position="28"/>
        <end position="49"/>
    </location>
</feature>
<keyword evidence="2" id="KW-1133">Transmembrane helix</keyword>
<organism evidence="3 4">
    <name type="scientific">Klebsiella aerogenes (strain ATCC 13048 / DSM 30053 / CCUG 1429 / JCM 1235 / KCTC 2190 / NBRC 13534 / NCIMB 10102 / NCTC 10006 / CDC 819-56)</name>
    <name type="common">Enterobacter aerogenes</name>
    <dbReference type="NCBI Taxonomy" id="1028307"/>
    <lineage>
        <taxon>Bacteria</taxon>
        <taxon>Pseudomonadati</taxon>
        <taxon>Pseudomonadota</taxon>
        <taxon>Gammaproteobacteria</taxon>
        <taxon>Enterobacterales</taxon>
        <taxon>Enterobacteriaceae</taxon>
        <taxon>Klebsiella/Raoultella group</taxon>
        <taxon>Klebsiella</taxon>
    </lineage>
</organism>
<proteinExistence type="predicted"/>
<sequence>MDLLIILSYVALAYGVFKIFRIPVNKWTVPTAVLGGVFIVGALILTMNYNHPYTDRAQKIALSIPIVPQVSGAIVEVTDKTNVLLRKGEVLFRLDDSRYRARLNKLEADLSAAEADIRTRKAALSEAAANVQQMTAEYERARQDYQRYAKGASMPVNPFSEQDVNHAEQQYQAQSAALRAAKAQYQQQFERLSARFNGEDAQIASLKSQIAEARYDLEQTVFRAPSDGYVTQVLARPGTTAVRLPFKPVMIFIPQQKRQVVAVFRQNAILRLEQGDEAEVVFNGLPGQVYAGKVTKVLPTIPDGSYQASGALQGLSATPGREGVYVMIDLAASRDLAHLPDGVSAQAAVYTDHFAHVSVMRKVLLRMTSWLHYLYLDH</sequence>
<feature type="coiled-coil region" evidence="1">
    <location>
        <begin position="96"/>
        <end position="195"/>
    </location>
</feature>
<dbReference type="OrthoDB" id="286173at2"/>
<evidence type="ECO:0000256" key="1">
    <source>
        <dbReference type="SAM" id="Coils"/>
    </source>
</evidence>
<dbReference type="InterPro" id="IPR050739">
    <property type="entry name" value="MFP"/>
</dbReference>
<name>A0A0H3FTV4_KLEAK</name>
<dbReference type="PANTHER" id="PTHR30386">
    <property type="entry name" value="MEMBRANE FUSION SUBUNIT OF EMRAB-TOLC MULTIDRUG EFFLUX PUMP"/>
    <property type="match status" value="1"/>
</dbReference>
<keyword evidence="2" id="KW-0472">Membrane</keyword>
<dbReference type="SUPFAM" id="SSF111369">
    <property type="entry name" value="HlyD-like secretion proteins"/>
    <property type="match status" value="1"/>
</dbReference>
<protein>
    <submittedName>
        <fullName evidence="3">Secretion protein HlyD family protein</fullName>
    </submittedName>
</protein>
<dbReference type="GeneID" id="93312465"/>
<gene>
    <name evidence="3" type="ordered locus">EAE_21450</name>
</gene>
<dbReference type="AlphaFoldDB" id="A0A0H3FTV4"/>
<dbReference type="RefSeq" id="WP_015705749.1">
    <property type="nucleotide sequence ID" value="NC_015663.1"/>
</dbReference>
<evidence type="ECO:0000313" key="3">
    <source>
        <dbReference type="EMBL" id="AEG99193.1"/>
    </source>
</evidence>
<dbReference type="PATRIC" id="fig|1028307.3.peg.4270"/>
<dbReference type="Gene3D" id="2.40.50.100">
    <property type="match status" value="1"/>
</dbReference>
<keyword evidence="4" id="KW-1185">Reference proteome</keyword>